<protein>
    <recommendedName>
        <fullName evidence="4">LysM domain-containing protein</fullName>
    </recommendedName>
</protein>
<comment type="caution">
    <text evidence="2">The sequence shown here is derived from an EMBL/GenBank/DDBJ whole genome shotgun (WGS) entry which is preliminary data.</text>
</comment>
<reference evidence="2" key="1">
    <citation type="submission" date="2023-07" db="EMBL/GenBank/DDBJ databases">
        <title>The genome sequence of Rhodocytophaga aerolata KACC 12507.</title>
        <authorList>
            <person name="Zhang X."/>
        </authorList>
    </citation>
    <scope>NUCLEOTIDE SEQUENCE</scope>
    <source>
        <strain evidence="2">KACC 12507</strain>
    </source>
</reference>
<organism evidence="2 3">
    <name type="scientific">Rhodocytophaga aerolata</name>
    <dbReference type="NCBI Taxonomy" id="455078"/>
    <lineage>
        <taxon>Bacteria</taxon>
        <taxon>Pseudomonadati</taxon>
        <taxon>Bacteroidota</taxon>
        <taxon>Cytophagia</taxon>
        <taxon>Cytophagales</taxon>
        <taxon>Rhodocytophagaceae</taxon>
        <taxon>Rhodocytophaga</taxon>
    </lineage>
</organism>
<evidence type="ECO:0000256" key="1">
    <source>
        <dbReference type="SAM" id="SignalP"/>
    </source>
</evidence>
<evidence type="ECO:0008006" key="4">
    <source>
        <dbReference type="Google" id="ProtNLM"/>
    </source>
</evidence>
<evidence type="ECO:0000313" key="2">
    <source>
        <dbReference type="EMBL" id="MDO1449877.1"/>
    </source>
</evidence>
<dbReference type="RefSeq" id="WP_302040680.1">
    <property type="nucleotide sequence ID" value="NZ_JAUKPO010000023.1"/>
</dbReference>
<sequence>MNRLYITLLSLFIAPILLHANDSPDYWYRGTVYLKSGESLDALLQYNQKKDYLLLMQESGIKAYNAGQIDSYEVFDPVSRIHRTFYPLPFSEKRRQRYQFFELLQPGVLNLLSREVERIQDRFMPNRFHGGMIHQPGMFHHPGIVHQPFVHIVKVDEFYVLDKKGQMHEFNGSKKELLALMADKAGKIEEFIRSRKLDLHDKTHLKAVFRYYNALQLIEEKRYPAGEVWDEPLTLFSGLALSLTLLPFLSTF</sequence>
<feature type="signal peptide" evidence="1">
    <location>
        <begin position="1"/>
        <end position="20"/>
    </location>
</feature>
<name>A0ABT8RGN9_9BACT</name>
<proteinExistence type="predicted"/>
<dbReference type="EMBL" id="JAUKPO010000023">
    <property type="protein sequence ID" value="MDO1449877.1"/>
    <property type="molecule type" value="Genomic_DNA"/>
</dbReference>
<accession>A0ABT8RGN9</accession>
<keyword evidence="1" id="KW-0732">Signal</keyword>
<dbReference type="Proteomes" id="UP001168528">
    <property type="component" value="Unassembled WGS sequence"/>
</dbReference>
<gene>
    <name evidence="2" type="ORF">Q0590_26595</name>
</gene>
<keyword evidence="3" id="KW-1185">Reference proteome</keyword>
<feature type="chain" id="PRO_5046942305" description="LysM domain-containing protein" evidence="1">
    <location>
        <begin position="21"/>
        <end position="252"/>
    </location>
</feature>
<evidence type="ECO:0000313" key="3">
    <source>
        <dbReference type="Proteomes" id="UP001168528"/>
    </source>
</evidence>